<evidence type="ECO:0000313" key="1">
    <source>
        <dbReference type="EMBL" id="OAM98792.1"/>
    </source>
</evidence>
<gene>
    <name evidence="1" type="ORF">AZ468_14650</name>
</gene>
<evidence type="ECO:0000313" key="2">
    <source>
        <dbReference type="Proteomes" id="UP000094761"/>
    </source>
</evidence>
<dbReference type="GeneID" id="78076954"/>
<accession>A0A178J9H3</accession>
<sequence>MGIEHAAILKILFALSLFASVPWLFAVGKLVGRALVLYFHPVTEVTLEIEDENGEVETRTIKVSNSSDLAQNLLKAKRIVGHD</sequence>
<dbReference type="EMBL" id="LUAX01000005">
    <property type="protein sequence ID" value="OAM98792.1"/>
    <property type="molecule type" value="Genomic_DNA"/>
</dbReference>
<proteinExistence type="predicted"/>
<name>A0A178J9H3_9VIBR</name>
<dbReference type="Proteomes" id="UP000094761">
    <property type="component" value="Unassembled WGS sequence"/>
</dbReference>
<dbReference type="RefSeq" id="WP_069668031.1">
    <property type="nucleotide sequence ID" value="NZ_JAPFIM010000022.1"/>
</dbReference>
<comment type="caution">
    <text evidence="1">The sequence shown here is derived from an EMBL/GenBank/DDBJ whole genome shotgun (WGS) entry which is preliminary data.</text>
</comment>
<organism evidence="1 2">
    <name type="scientific">Vibrio europaeus</name>
    <dbReference type="NCBI Taxonomy" id="300876"/>
    <lineage>
        <taxon>Bacteria</taxon>
        <taxon>Pseudomonadati</taxon>
        <taxon>Pseudomonadota</taxon>
        <taxon>Gammaproteobacteria</taxon>
        <taxon>Vibrionales</taxon>
        <taxon>Vibrionaceae</taxon>
        <taxon>Vibrio</taxon>
        <taxon>Vibrio oreintalis group</taxon>
    </lineage>
</organism>
<reference evidence="1 2" key="1">
    <citation type="submission" date="2016-03" db="EMBL/GenBank/DDBJ databases">
        <title>Draft genome sequence of the Vibrio tubiashii subs. europaeus.</title>
        <authorList>
            <person name="Spinard E."/>
            <person name="Dubert J."/>
            <person name="Nelson D.R."/>
            <person name="Barja J.L."/>
        </authorList>
    </citation>
    <scope>NUCLEOTIDE SEQUENCE [LARGE SCALE GENOMIC DNA]</scope>
    <source>
        <strain evidence="2">PP-638</strain>
    </source>
</reference>
<dbReference type="AlphaFoldDB" id="A0A178J9H3"/>
<protein>
    <submittedName>
        <fullName evidence="1">Uncharacterized protein</fullName>
    </submittedName>
</protein>